<dbReference type="PANTHER" id="PTHR37614">
    <property type="entry name" value="OS02G0121400 PROTEIN"/>
    <property type="match status" value="1"/>
</dbReference>
<evidence type="ECO:0000256" key="1">
    <source>
        <dbReference type="SAM" id="MobiDB-lite"/>
    </source>
</evidence>
<protein>
    <submittedName>
        <fullName evidence="2">Uncharacterized protein</fullName>
    </submittedName>
</protein>
<comment type="caution">
    <text evidence="2">The sequence shown here is derived from an EMBL/GenBank/DDBJ whole genome shotgun (WGS) entry which is preliminary data.</text>
</comment>
<reference evidence="2" key="1">
    <citation type="submission" date="2020-06" db="EMBL/GenBank/DDBJ databases">
        <authorList>
            <person name="Li T."/>
            <person name="Hu X."/>
            <person name="Zhang T."/>
            <person name="Song X."/>
            <person name="Zhang H."/>
            <person name="Dai N."/>
            <person name="Sheng W."/>
            <person name="Hou X."/>
            <person name="Wei L."/>
        </authorList>
    </citation>
    <scope>NUCLEOTIDE SEQUENCE</scope>
    <source>
        <strain evidence="2">KEN1</strain>
        <tissue evidence="2">Leaf</tissue>
    </source>
</reference>
<dbReference type="AlphaFoldDB" id="A0AAW2WAH0"/>
<accession>A0AAW2WAH0</accession>
<reference evidence="2" key="2">
    <citation type="journal article" date="2024" name="Plant">
        <title>Genomic evolution and insights into agronomic trait innovations of Sesamum species.</title>
        <authorList>
            <person name="Miao H."/>
            <person name="Wang L."/>
            <person name="Qu L."/>
            <person name="Liu H."/>
            <person name="Sun Y."/>
            <person name="Le M."/>
            <person name="Wang Q."/>
            <person name="Wei S."/>
            <person name="Zheng Y."/>
            <person name="Lin W."/>
            <person name="Duan Y."/>
            <person name="Cao H."/>
            <person name="Xiong S."/>
            <person name="Wang X."/>
            <person name="Wei L."/>
            <person name="Li C."/>
            <person name="Ma Q."/>
            <person name="Ju M."/>
            <person name="Zhao R."/>
            <person name="Li G."/>
            <person name="Mu C."/>
            <person name="Tian Q."/>
            <person name="Mei H."/>
            <person name="Zhang T."/>
            <person name="Gao T."/>
            <person name="Zhang H."/>
        </authorList>
    </citation>
    <scope>NUCLEOTIDE SEQUENCE</scope>
    <source>
        <strain evidence="2">KEN1</strain>
    </source>
</reference>
<gene>
    <name evidence="2" type="ORF">Slati_2325300</name>
</gene>
<dbReference type="EMBL" id="JACGWN010000008">
    <property type="protein sequence ID" value="KAL0438423.1"/>
    <property type="molecule type" value="Genomic_DNA"/>
</dbReference>
<sequence length="116" mass="12894">MRESSSVELSSLLASATDDEFFVAQILLDLPSMIGLLDSLAGFQWGRKRRRSCLVEGPSSSPAPSSRSPSFHRTDVEIEGRKPEPKRRRTSPRPPAVLSLRSIFRRVNLMKSPGTL</sequence>
<feature type="compositionally biased region" description="Low complexity" evidence="1">
    <location>
        <begin position="58"/>
        <end position="69"/>
    </location>
</feature>
<organism evidence="2">
    <name type="scientific">Sesamum latifolium</name>
    <dbReference type="NCBI Taxonomy" id="2727402"/>
    <lineage>
        <taxon>Eukaryota</taxon>
        <taxon>Viridiplantae</taxon>
        <taxon>Streptophyta</taxon>
        <taxon>Embryophyta</taxon>
        <taxon>Tracheophyta</taxon>
        <taxon>Spermatophyta</taxon>
        <taxon>Magnoliopsida</taxon>
        <taxon>eudicotyledons</taxon>
        <taxon>Gunneridae</taxon>
        <taxon>Pentapetalae</taxon>
        <taxon>asterids</taxon>
        <taxon>lamiids</taxon>
        <taxon>Lamiales</taxon>
        <taxon>Pedaliaceae</taxon>
        <taxon>Sesamum</taxon>
    </lineage>
</organism>
<evidence type="ECO:0000313" key="2">
    <source>
        <dbReference type="EMBL" id="KAL0438423.1"/>
    </source>
</evidence>
<proteinExistence type="predicted"/>
<name>A0AAW2WAH0_9LAMI</name>
<feature type="region of interest" description="Disordered" evidence="1">
    <location>
        <begin position="54"/>
        <end position="95"/>
    </location>
</feature>
<feature type="compositionally biased region" description="Basic and acidic residues" evidence="1">
    <location>
        <begin position="72"/>
        <end position="83"/>
    </location>
</feature>
<dbReference type="PANTHER" id="PTHR37614:SF2">
    <property type="entry name" value="OS02G0121400 PROTEIN"/>
    <property type="match status" value="1"/>
</dbReference>